<proteinExistence type="predicted"/>
<dbReference type="InterPro" id="IPR013783">
    <property type="entry name" value="Ig-like_fold"/>
</dbReference>
<dbReference type="FunFam" id="2.60.40.10:FF:000437">
    <property type="entry name" value="Beat-IIIc, isoform A"/>
    <property type="match status" value="1"/>
</dbReference>
<organism evidence="2">
    <name type="scientific">Timema monikensis</name>
    <dbReference type="NCBI Taxonomy" id="170555"/>
    <lineage>
        <taxon>Eukaryota</taxon>
        <taxon>Metazoa</taxon>
        <taxon>Ecdysozoa</taxon>
        <taxon>Arthropoda</taxon>
        <taxon>Hexapoda</taxon>
        <taxon>Insecta</taxon>
        <taxon>Pterygota</taxon>
        <taxon>Neoptera</taxon>
        <taxon>Polyneoptera</taxon>
        <taxon>Phasmatodea</taxon>
        <taxon>Timematodea</taxon>
        <taxon>Timematoidea</taxon>
        <taxon>Timematidae</taxon>
        <taxon>Timema</taxon>
    </lineage>
</organism>
<dbReference type="PANTHER" id="PTHR21261:SF15">
    <property type="entry name" value="BEATEN PATH IIIA, ISOFORM D-RELATED"/>
    <property type="match status" value="1"/>
</dbReference>
<dbReference type="EMBL" id="OB799023">
    <property type="protein sequence ID" value="CAD7435111.1"/>
    <property type="molecule type" value="Genomic_DNA"/>
</dbReference>
<dbReference type="InterPro" id="IPR036179">
    <property type="entry name" value="Ig-like_dom_sf"/>
</dbReference>
<dbReference type="SUPFAM" id="SSF48726">
    <property type="entry name" value="Immunoglobulin"/>
    <property type="match status" value="1"/>
</dbReference>
<evidence type="ECO:0000313" key="2">
    <source>
        <dbReference type="EMBL" id="CAD7435111.1"/>
    </source>
</evidence>
<dbReference type="InterPro" id="IPR007110">
    <property type="entry name" value="Ig-like_dom"/>
</dbReference>
<dbReference type="PROSITE" id="PS50835">
    <property type="entry name" value="IG_LIKE"/>
    <property type="match status" value="1"/>
</dbReference>
<dbReference type="PANTHER" id="PTHR21261">
    <property type="entry name" value="BEAT PROTEIN"/>
    <property type="match status" value="1"/>
</dbReference>
<dbReference type="AlphaFoldDB" id="A0A7R9EJF5"/>
<reference evidence="2" key="1">
    <citation type="submission" date="2020-11" db="EMBL/GenBank/DDBJ databases">
        <authorList>
            <person name="Tran Van P."/>
        </authorList>
    </citation>
    <scope>NUCLEOTIDE SEQUENCE</scope>
</reference>
<dbReference type="CDD" id="cd00096">
    <property type="entry name" value="Ig"/>
    <property type="match status" value="1"/>
</dbReference>
<evidence type="ECO:0000259" key="1">
    <source>
        <dbReference type="PROSITE" id="PS50835"/>
    </source>
</evidence>
<gene>
    <name evidence="2" type="ORF">TMSB3V08_LOCUS11759</name>
</gene>
<protein>
    <recommendedName>
        <fullName evidence="1">Ig-like domain-containing protein</fullName>
    </recommendedName>
</protein>
<accession>A0A7R9EJF5</accession>
<sequence length="155" mass="17579">MSRLCPWSLNDTSMYLVPQCHVYVPGPSMTRLCLVTASSCLQLLDIRVPQFAELYDSVTLSCEFDLAGGKLYSVKWYKDDFEFFRYIPDNNPPWSALPLPGIHVELSLSNMTTLRLTKLSFASTGSYRCEVSMEAPKFDTVMDSRNMTVRGESHT</sequence>
<name>A0A7R9EJF5_9NEOP</name>
<feature type="domain" description="Ig-like" evidence="1">
    <location>
        <begin position="27"/>
        <end position="148"/>
    </location>
</feature>
<dbReference type="Gene3D" id="2.60.40.10">
    <property type="entry name" value="Immunoglobulins"/>
    <property type="match status" value="1"/>
</dbReference>